<evidence type="ECO:0000313" key="2">
    <source>
        <dbReference type="EMBL" id="VDO93621.1"/>
    </source>
</evidence>
<accession>A0A3P7Z0M2</accession>
<dbReference type="WBParaSite" id="HPBE_0001278901-mRNA-1">
    <property type="protein sequence ID" value="HPBE_0001278901-mRNA-1"/>
    <property type="gene ID" value="HPBE_0001278901"/>
</dbReference>
<reference evidence="4" key="2">
    <citation type="submission" date="2019-09" db="UniProtKB">
        <authorList>
            <consortium name="WormBaseParasite"/>
        </authorList>
    </citation>
    <scope>IDENTIFICATION</scope>
</reference>
<evidence type="ECO:0000256" key="1">
    <source>
        <dbReference type="SAM" id="MobiDB-lite"/>
    </source>
</evidence>
<keyword evidence="3" id="KW-1185">Reference proteome</keyword>
<gene>
    <name evidence="2" type="ORF">HPBE_LOCUS12790</name>
</gene>
<proteinExistence type="predicted"/>
<reference evidence="2 3" key="1">
    <citation type="submission" date="2018-11" db="EMBL/GenBank/DDBJ databases">
        <authorList>
            <consortium name="Pathogen Informatics"/>
        </authorList>
    </citation>
    <scope>NUCLEOTIDE SEQUENCE [LARGE SCALE GENOMIC DNA]</scope>
</reference>
<evidence type="ECO:0000313" key="3">
    <source>
        <dbReference type="Proteomes" id="UP000050761"/>
    </source>
</evidence>
<dbReference type="EMBL" id="UZAH01027640">
    <property type="protein sequence ID" value="VDO93621.1"/>
    <property type="molecule type" value="Genomic_DNA"/>
</dbReference>
<protein>
    <submittedName>
        <fullName evidence="4">S1 motif domain-containing protein</fullName>
    </submittedName>
</protein>
<sequence length="211" mass="23492">MEGLKEILDFEEAKSLILANPKCGLKALREKRHITLPYHLIGGNILKSCEFIAKMTVGKYRSKVGGVVISIGSVKLASLPRVIDDQNVFHLDALITQAVFRPVVGQNYEARVTHIAQDFFSALILEAISISAPVNSKLVEKLKGITLEVDDVVSIKHNCITIKRGICQLKGKFVRILRKGAVKTDVHDEGDFPKKKPKQNRKTFDESDEET</sequence>
<name>A0A3P7Z0M2_HELPZ</name>
<evidence type="ECO:0000313" key="4">
    <source>
        <dbReference type="WBParaSite" id="HPBE_0001278901-mRNA-1"/>
    </source>
</evidence>
<dbReference type="OrthoDB" id="10250504at2759"/>
<organism evidence="2">
    <name type="scientific">Heligmosomoides polygyrus</name>
    <name type="common">Parasitic roundworm</name>
    <dbReference type="NCBI Taxonomy" id="6339"/>
    <lineage>
        <taxon>Eukaryota</taxon>
        <taxon>Metazoa</taxon>
        <taxon>Ecdysozoa</taxon>
        <taxon>Nematoda</taxon>
        <taxon>Chromadorea</taxon>
        <taxon>Rhabditida</taxon>
        <taxon>Rhabditina</taxon>
        <taxon>Rhabditomorpha</taxon>
        <taxon>Strongyloidea</taxon>
        <taxon>Heligmosomidae</taxon>
        <taxon>Heligmosomoides</taxon>
    </lineage>
</organism>
<dbReference type="AlphaFoldDB" id="A0A3P7Z0M2"/>
<dbReference type="Proteomes" id="UP000050761">
    <property type="component" value="Unassembled WGS sequence"/>
</dbReference>
<feature type="region of interest" description="Disordered" evidence="1">
    <location>
        <begin position="186"/>
        <end position="211"/>
    </location>
</feature>